<dbReference type="SUPFAM" id="SSF53807">
    <property type="entry name" value="Helical backbone' metal receptor"/>
    <property type="match status" value="1"/>
</dbReference>
<keyword evidence="4 6" id="KW-0732">Signal</keyword>
<dbReference type="GO" id="GO:0030288">
    <property type="term" value="C:outer membrane-bounded periplasmic space"/>
    <property type="evidence" value="ECO:0007669"/>
    <property type="project" value="TreeGrafter"/>
</dbReference>
<dbReference type="AlphaFoldDB" id="A0A089MMA6"/>
<feature type="signal peptide" evidence="6">
    <location>
        <begin position="1"/>
        <end position="22"/>
    </location>
</feature>
<evidence type="ECO:0000256" key="1">
    <source>
        <dbReference type="ARBA" id="ARBA00004196"/>
    </source>
</evidence>
<reference evidence="8" key="1">
    <citation type="submission" date="2014-08" db="EMBL/GenBank/DDBJ databases">
        <title>Comparative genomics of the Paenibacillus odorifer group.</title>
        <authorList>
            <person name="den Bakker H.C."/>
            <person name="Tsai Y.-C.Y.-C."/>
            <person name="Martin N."/>
            <person name="Korlach J."/>
            <person name="Wiedmann M."/>
        </authorList>
    </citation>
    <scope>NUCLEOTIDE SEQUENCE [LARGE SCALE GENOMIC DNA]</scope>
    <source>
        <strain evidence="8">DSM 13188</strain>
    </source>
</reference>
<dbReference type="GO" id="GO:1901678">
    <property type="term" value="P:iron coordination entity transport"/>
    <property type="evidence" value="ECO:0007669"/>
    <property type="project" value="UniProtKB-ARBA"/>
</dbReference>
<evidence type="ECO:0000256" key="6">
    <source>
        <dbReference type="SAM" id="SignalP"/>
    </source>
</evidence>
<feature type="domain" description="Fe/B12 periplasmic-binding" evidence="7">
    <location>
        <begin position="66"/>
        <end position="340"/>
    </location>
</feature>
<dbReference type="RefSeq" id="WP_042211882.1">
    <property type="nucleotide sequence ID" value="NZ_CP009285.1"/>
</dbReference>
<evidence type="ECO:0000313" key="9">
    <source>
        <dbReference type="Proteomes" id="UP000029518"/>
    </source>
</evidence>
<accession>A0A089MMA6</accession>
<feature type="chain" id="PRO_5039125519" evidence="6">
    <location>
        <begin position="23"/>
        <end position="340"/>
    </location>
</feature>
<sequence>MTSRGRKFIWTIVLILAMSALAACGTNNKAADGNAVQAENAGEQAAAASATPAASSNNTSEEGATRTITGEFGDVEIPVHPKRVAGIYVEDYLKALGVTPVVQWYHPSWGKQDYLNLDVPEFDISGSMEALLDKNPDLIITDGGADAAKYEQYSMIAPTYRLPESVLQDSRLMLTAIADALGIPEKGEAVLAEYDQKVADGKAKLQQALGQEKVAVIRLNVADKTFALFGVKNRFTGVLYDQFGLTPVPMAAEMTEYQSIISEEVIPALEADHIIVFPDNGDWDTAANQEAIGILDGPLWKNLPAVKNGNIYRMERSHWQSGAITANTMKLDDLLKVMVK</sequence>
<comment type="similarity">
    <text evidence="2">Belongs to the bacterial solute-binding protein 8 family.</text>
</comment>
<dbReference type="EMBL" id="CP009285">
    <property type="protein sequence ID" value="AIQ57684.1"/>
    <property type="molecule type" value="Genomic_DNA"/>
</dbReference>
<dbReference type="PROSITE" id="PS51257">
    <property type="entry name" value="PROKAR_LIPOPROTEIN"/>
    <property type="match status" value="1"/>
</dbReference>
<dbReference type="Proteomes" id="UP000029518">
    <property type="component" value="Chromosome"/>
</dbReference>
<proteinExistence type="inferred from homology"/>
<dbReference type="InterPro" id="IPR002491">
    <property type="entry name" value="ABC_transptr_periplasmic_BD"/>
</dbReference>
<dbReference type="PANTHER" id="PTHR30532:SF1">
    <property type="entry name" value="IRON(3+)-HYDROXAMATE-BINDING PROTEIN FHUD"/>
    <property type="match status" value="1"/>
</dbReference>
<dbReference type="Pfam" id="PF01497">
    <property type="entry name" value="Peripla_BP_2"/>
    <property type="match status" value="1"/>
</dbReference>
<dbReference type="HOGENOM" id="CLU_038034_0_1_9"/>
<comment type="subcellular location">
    <subcellularLocation>
        <location evidence="1">Cell envelope</location>
    </subcellularLocation>
</comment>
<dbReference type="InterPro" id="IPR051313">
    <property type="entry name" value="Bact_iron-sidero_bind"/>
</dbReference>
<evidence type="ECO:0000313" key="8">
    <source>
        <dbReference type="EMBL" id="AIQ57684.1"/>
    </source>
</evidence>
<evidence type="ECO:0000256" key="5">
    <source>
        <dbReference type="SAM" id="MobiDB-lite"/>
    </source>
</evidence>
<gene>
    <name evidence="8" type="ORF">PBOR_12655</name>
</gene>
<protein>
    <submittedName>
        <fullName evidence="8">Ferrichrome ABC transporter substrate-binding protein</fullName>
    </submittedName>
</protein>
<dbReference type="PANTHER" id="PTHR30532">
    <property type="entry name" value="IRON III DICITRATE-BINDING PERIPLASMIC PROTEIN"/>
    <property type="match status" value="1"/>
</dbReference>
<dbReference type="Gene3D" id="3.40.50.1980">
    <property type="entry name" value="Nitrogenase molybdenum iron protein domain"/>
    <property type="match status" value="2"/>
</dbReference>
<evidence type="ECO:0000259" key="7">
    <source>
        <dbReference type="PROSITE" id="PS50983"/>
    </source>
</evidence>
<feature type="region of interest" description="Disordered" evidence="5">
    <location>
        <begin position="46"/>
        <end position="69"/>
    </location>
</feature>
<evidence type="ECO:0000256" key="2">
    <source>
        <dbReference type="ARBA" id="ARBA00008814"/>
    </source>
</evidence>
<evidence type="ECO:0000256" key="3">
    <source>
        <dbReference type="ARBA" id="ARBA00022448"/>
    </source>
</evidence>
<evidence type="ECO:0000256" key="4">
    <source>
        <dbReference type="ARBA" id="ARBA00022729"/>
    </source>
</evidence>
<dbReference type="KEGG" id="pbd:PBOR_12655"/>
<keyword evidence="3" id="KW-0813">Transport</keyword>
<dbReference type="PROSITE" id="PS50983">
    <property type="entry name" value="FE_B12_PBP"/>
    <property type="match status" value="1"/>
</dbReference>
<organism evidence="8 9">
    <name type="scientific">Paenibacillus borealis</name>
    <dbReference type="NCBI Taxonomy" id="160799"/>
    <lineage>
        <taxon>Bacteria</taxon>
        <taxon>Bacillati</taxon>
        <taxon>Bacillota</taxon>
        <taxon>Bacilli</taxon>
        <taxon>Bacillales</taxon>
        <taxon>Paenibacillaceae</taxon>
        <taxon>Paenibacillus</taxon>
    </lineage>
</organism>
<feature type="compositionally biased region" description="Low complexity" evidence="5">
    <location>
        <begin position="46"/>
        <end position="60"/>
    </location>
</feature>
<name>A0A089MMA6_PAEBO</name>
<keyword evidence="9" id="KW-1185">Reference proteome</keyword>